<dbReference type="InterPro" id="IPR050397">
    <property type="entry name" value="Env_Response_Regulators"/>
</dbReference>
<dbReference type="InterPro" id="IPR000595">
    <property type="entry name" value="cNMP-bd_dom"/>
</dbReference>
<dbReference type="AlphaFoldDB" id="A0A1V9FFU1"/>
<feature type="domain" description="Cyclic nucleotide-binding" evidence="4">
    <location>
        <begin position="15"/>
        <end position="88"/>
    </location>
</feature>
<dbReference type="InterPro" id="IPR014710">
    <property type="entry name" value="RmlC-like_jellyroll"/>
</dbReference>
<dbReference type="RefSeq" id="WP_081156194.1">
    <property type="nucleotide sequence ID" value="NZ_LVYD01000124.1"/>
</dbReference>
<keyword evidence="7" id="KW-1185">Reference proteome</keyword>
<dbReference type="InterPro" id="IPR018490">
    <property type="entry name" value="cNMP-bd_dom_sf"/>
</dbReference>
<evidence type="ECO:0000313" key="6">
    <source>
        <dbReference type="EMBL" id="OQP57229.1"/>
    </source>
</evidence>
<dbReference type="SUPFAM" id="SSF46785">
    <property type="entry name" value="Winged helix' DNA-binding domain"/>
    <property type="match status" value="1"/>
</dbReference>
<dbReference type="InterPro" id="IPR036390">
    <property type="entry name" value="WH_DNA-bd_sf"/>
</dbReference>
<name>A0A1V9FFU1_9BACT</name>
<evidence type="ECO:0000256" key="1">
    <source>
        <dbReference type="ARBA" id="ARBA00023015"/>
    </source>
</evidence>
<proteinExistence type="predicted"/>
<keyword evidence="1" id="KW-0805">Transcription regulation</keyword>
<dbReference type="GO" id="GO:0005829">
    <property type="term" value="C:cytosol"/>
    <property type="evidence" value="ECO:0007669"/>
    <property type="project" value="TreeGrafter"/>
</dbReference>
<dbReference type="PANTHER" id="PTHR24567:SF74">
    <property type="entry name" value="HTH-TYPE TRANSCRIPTIONAL REGULATOR ARCR"/>
    <property type="match status" value="1"/>
</dbReference>
<gene>
    <name evidence="6" type="ORF">A3860_11775</name>
</gene>
<dbReference type="PANTHER" id="PTHR24567">
    <property type="entry name" value="CRP FAMILY TRANSCRIPTIONAL REGULATORY PROTEIN"/>
    <property type="match status" value="1"/>
</dbReference>
<dbReference type="Pfam" id="PF00027">
    <property type="entry name" value="cNMP_binding"/>
    <property type="match status" value="1"/>
</dbReference>
<evidence type="ECO:0000313" key="7">
    <source>
        <dbReference type="Proteomes" id="UP000192796"/>
    </source>
</evidence>
<dbReference type="Gene3D" id="2.60.120.10">
    <property type="entry name" value="Jelly Rolls"/>
    <property type="match status" value="1"/>
</dbReference>
<feature type="domain" description="HTH crp-type" evidence="5">
    <location>
        <begin position="150"/>
        <end position="223"/>
    </location>
</feature>
<protein>
    <recommendedName>
        <fullName evidence="8">Crp/Fnr family transcriptional regulator</fullName>
    </recommendedName>
</protein>
<keyword evidence="2" id="KW-0238">DNA-binding</keyword>
<dbReference type="SMART" id="SM00419">
    <property type="entry name" value="HTH_CRP"/>
    <property type="match status" value="1"/>
</dbReference>
<dbReference type="GO" id="GO:0003700">
    <property type="term" value="F:DNA-binding transcription factor activity"/>
    <property type="evidence" value="ECO:0007669"/>
    <property type="project" value="TreeGrafter"/>
</dbReference>
<dbReference type="CDD" id="cd00038">
    <property type="entry name" value="CAP_ED"/>
    <property type="match status" value="1"/>
</dbReference>
<dbReference type="PROSITE" id="PS50042">
    <property type="entry name" value="CNMP_BINDING_3"/>
    <property type="match status" value="1"/>
</dbReference>
<evidence type="ECO:0000256" key="3">
    <source>
        <dbReference type="ARBA" id="ARBA00023163"/>
    </source>
</evidence>
<dbReference type="Proteomes" id="UP000192796">
    <property type="component" value="Unassembled WGS sequence"/>
</dbReference>
<evidence type="ECO:0000259" key="5">
    <source>
        <dbReference type="PROSITE" id="PS51063"/>
    </source>
</evidence>
<evidence type="ECO:0000259" key="4">
    <source>
        <dbReference type="PROSITE" id="PS50042"/>
    </source>
</evidence>
<keyword evidence="3" id="KW-0804">Transcription</keyword>
<dbReference type="InterPro" id="IPR012318">
    <property type="entry name" value="HTH_CRP"/>
</dbReference>
<organism evidence="6 7">
    <name type="scientific">Niastella vici</name>
    <dbReference type="NCBI Taxonomy" id="1703345"/>
    <lineage>
        <taxon>Bacteria</taxon>
        <taxon>Pseudomonadati</taxon>
        <taxon>Bacteroidota</taxon>
        <taxon>Chitinophagia</taxon>
        <taxon>Chitinophagales</taxon>
        <taxon>Chitinophagaceae</taxon>
        <taxon>Niastella</taxon>
    </lineage>
</organism>
<reference evidence="6 7" key="1">
    <citation type="submission" date="2016-03" db="EMBL/GenBank/DDBJ databases">
        <title>Niastella vici sp. nov., isolated from farmland soil.</title>
        <authorList>
            <person name="Chen L."/>
            <person name="Wang D."/>
            <person name="Yang S."/>
            <person name="Wang G."/>
        </authorList>
    </citation>
    <scope>NUCLEOTIDE SEQUENCE [LARGE SCALE GENOMIC DNA]</scope>
    <source>
        <strain evidence="6 7">DJ57</strain>
    </source>
</reference>
<dbReference type="Pfam" id="PF13545">
    <property type="entry name" value="HTH_Crp_2"/>
    <property type="match status" value="1"/>
</dbReference>
<dbReference type="EMBL" id="LVYD01000124">
    <property type="protein sequence ID" value="OQP57229.1"/>
    <property type="molecule type" value="Genomic_DNA"/>
</dbReference>
<dbReference type="STRING" id="1703345.A3860_11775"/>
<sequence>MSQEIKYAYLKSHPLFAHESEQLINDTCLLAKVKTIYRGETINYGEGEYSKIFLLIQGKVKIAELNDNSNELIKDILTAPDVFGDMSLDGSPYMDEFAEALTANTIVCFFTVVDFKKILQDNPMMAIQYANLVNNKLRKLENRHADLVFRDTKSRLIRFIKNWARTDGNRIGDKIILNNYLTHTDIANVIATSRQSVNVLLNELRDSGLLFYNRHRIELNDLRAWN</sequence>
<evidence type="ECO:0008006" key="8">
    <source>
        <dbReference type="Google" id="ProtNLM"/>
    </source>
</evidence>
<evidence type="ECO:0000256" key="2">
    <source>
        <dbReference type="ARBA" id="ARBA00023125"/>
    </source>
</evidence>
<dbReference type="OrthoDB" id="9788438at2"/>
<comment type="caution">
    <text evidence="6">The sequence shown here is derived from an EMBL/GenBank/DDBJ whole genome shotgun (WGS) entry which is preliminary data.</text>
</comment>
<accession>A0A1V9FFU1</accession>
<dbReference type="PROSITE" id="PS51063">
    <property type="entry name" value="HTH_CRP_2"/>
    <property type="match status" value="1"/>
</dbReference>
<dbReference type="SUPFAM" id="SSF51206">
    <property type="entry name" value="cAMP-binding domain-like"/>
    <property type="match status" value="1"/>
</dbReference>
<dbReference type="GO" id="GO:0003677">
    <property type="term" value="F:DNA binding"/>
    <property type="evidence" value="ECO:0007669"/>
    <property type="project" value="UniProtKB-KW"/>
</dbReference>